<evidence type="ECO:0000313" key="1">
    <source>
        <dbReference type="EMBL" id="CAG8618833.1"/>
    </source>
</evidence>
<name>A0A9N9CYM1_9GLOM</name>
<dbReference type="Proteomes" id="UP000789831">
    <property type="component" value="Unassembled WGS sequence"/>
</dbReference>
<reference evidence="1" key="1">
    <citation type="submission" date="2021-06" db="EMBL/GenBank/DDBJ databases">
        <authorList>
            <person name="Kallberg Y."/>
            <person name="Tangrot J."/>
            <person name="Rosling A."/>
        </authorList>
    </citation>
    <scope>NUCLEOTIDE SEQUENCE</scope>
    <source>
        <strain evidence="1">MT106</strain>
    </source>
</reference>
<sequence length="80" mass="9267">MAEEADKNARVYLQRFEKFHGPLEDDLGVLIKKFADIEIKKFWFTNEGLPLFPNVSPQQLHEIFVKKSASINQCPCLESK</sequence>
<proteinExistence type="predicted"/>
<organism evidence="1 2">
    <name type="scientific">Ambispora gerdemannii</name>
    <dbReference type="NCBI Taxonomy" id="144530"/>
    <lineage>
        <taxon>Eukaryota</taxon>
        <taxon>Fungi</taxon>
        <taxon>Fungi incertae sedis</taxon>
        <taxon>Mucoromycota</taxon>
        <taxon>Glomeromycotina</taxon>
        <taxon>Glomeromycetes</taxon>
        <taxon>Archaeosporales</taxon>
        <taxon>Ambisporaceae</taxon>
        <taxon>Ambispora</taxon>
    </lineage>
</organism>
<comment type="caution">
    <text evidence="1">The sequence shown here is derived from an EMBL/GenBank/DDBJ whole genome shotgun (WGS) entry which is preliminary data.</text>
</comment>
<keyword evidence="2" id="KW-1185">Reference proteome</keyword>
<gene>
    <name evidence="1" type="ORF">AGERDE_LOCUS9962</name>
</gene>
<accession>A0A9N9CYM1</accession>
<dbReference type="AlphaFoldDB" id="A0A9N9CYM1"/>
<dbReference type="EMBL" id="CAJVPL010002747">
    <property type="protein sequence ID" value="CAG8618833.1"/>
    <property type="molecule type" value="Genomic_DNA"/>
</dbReference>
<feature type="non-terminal residue" evidence="1">
    <location>
        <position position="80"/>
    </location>
</feature>
<protein>
    <submittedName>
        <fullName evidence="1">11709_t:CDS:1</fullName>
    </submittedName>
</protein>
<evidence type="ECO:0000313" key="2">
    <source>
        <dbReference type="Proteomes" id="UP000789831"/>
    </source>
</evidence>
<dbReference type="OrthoDB" id="2388218at2759"/>